<keyword evidence="3" id="KW-1185">Reference proteome</keyword>
<comment type="caution">
    <text evidence="2">The sequence shown here is derived from an EMBL/GenBank/DDBJ whole genome shotgun (WGS) entry which is preliminary data.</text>
</comment>
<proteinExistence type="predicted"/>
<dbReference type="RefSeq" id="WP_229776023.1">
    <property type="nucleotide sequence ID" value="NZ_BMQL01000010.1"/>
</dbReference>
<accession>A0A918C7P1</accession>
<gene>
    <name evidence="2" type="ORF">GCM10008957_22330</name>
</gene>
<organism evidence="2 3">
    <name type="scientific">Deinococcus ruber</name>
    <dbReference type="NCBI Taxonomy" id="1848197"/>
    <lineage>
        <taxon>Bacteria</taxon>
        <taxon>Thermotogati</taxon>
        <taxon>Deinococcota</taxon>
        <taxon>Deinococci</taxon>
        <taxon>Deinococcales</taxon>
        <taxon>Deinococcaceae</taxon>
        <taxon>Deinococcus</taxon>
    </lineage>
</organism>
<reference evidence="2" key="2">
    <citation type="submission" date="2020-09" db="EMBL/GenBank/DDBJ databases">
        <authorList>
            <person name="Sun Q."/>
            <person name="Ohkuma M."/>
        </authorList>
    </citation>
    <scope>NUCLEOTIDE SEQUENCE</scope>
    <source>
        <strain evidence="2">JCM 31311</strain>
    </source>
</reference>
<evidence type="ECO:0000256" key="1">
    <source>
        <dbReference type="SAM" id="MobiDB-lite"/>
    </source>
</evidence>
<sequence>MPEPVPGSNVGASSSSILTEFTLSPATVEHLKDTLRASLVGWAAVRVQDERALVLPAPDLDRLYAGLESLLGAAWSLRYAVDQVSPAVVRATLRLGGAGGPEREGLGQGHTLQDARLLALADVCRAYGAAPDQEGQWVEYDPDEGPNTAELEPQQPPSVQGAASGRPLPELVRDPQLERARKHIDDLLEGLKGGGLGKQAAQVLARRGYGNTVEESREVYKELKALQARG</sequence>
<name>A0A918C7P1_9DEIO</name>
<evidence type="ECO:0008006" key="4">
    <source>
        <dbReference type="Google" id="ProtNLM"/>
    </source>
</evidence>
<dbReference type="AlphaFoldDB" id="A0A918C7P1"/>
<dbReference type="Proteomes" id="UP000603865">
    <property type="component" value="Unassembled WGS sequence"/>
</dbReference>
<evidence type="ECO:0000313" key="3">
    <source>
        <dbReference type="Proteomes" id="UP000603865"/>
    </source>
</evidence>
<feature type="region of interest" description="Disordered" evidence="1">
    <location>
        <begin position="134"/>
        <end position="169"/>
    </location>
</feature>
<reference evidence="2" key="1">
    <citation type="journal article" date="2014" name="Int. J. Syst. Evol. Microbiol.">
        <title>Complete genome sequence of Corynebacterium casei LMG S-19264T (=DSM 44701T), isolated from a smear-ripened cheese.</title>
        <authorList>
            <consortium name="US DOE Joint Genome Institute (JGI-PGF)"/>
            <person name="Walter F."/>
            <person name="Albersmeier A."/>
            <person name="Kalinowski J."/>
            <person name="Ruckert C."/>
        </authorList>
    </citation>
    <scope>NUCLEOTIDE SEQUENCE</scope>
    <source>
        <strain evidence="2">JCM 31311</strain>
    </source>
</reference>
<evidence type="ECO:0000313" key="2">
    <source>
        <dbReference type="EMBL" id="GGR09011.1"/>
    </source>
</evidence>
<protein>
    <recommendedName>
        <fullName evidence="4">Single-stranded DNA-binding protein</fullName>
    </recommendedName>
</protein>
<dbReference type="EMBL" id="BMQL01000010">
    <property type="protein sequence ID" value="GGR09011.1"/>
    <property type="molecule type" value="Genomic_DNA"/>
</dbReference>